<dbReference type="GO" id="GO:0016491">
    <property type="term" value="F:oxidoreductase activity"/>
    <property type="evidence" value="ECO:0007669"/>
    <property type="project" value="UniProtKB-KW"/>
</dbReference>
<evidence type="ECO:0000259" key="2">
    <source>
        <dbReference type="Pfam" id="PF20256"/>
    </source>
</evidence>
<name>T1BS74_9ZZZZ</name>
<evidence type="ECO:0000313" key="3">
    <source>
        <dbReference type="EMBL" id="EQD75756.1"/>
    </source>
</evidence>
<keyword evidence="1" id="KW-0500">Molybdenum</keyword>
<dbReference type="SUPFAM" id="SSF56003">
    <property type="entry name" value="Molybdenum cofactor-binding domain"/>
    <property type="match status" value="1"/>
</dbReference>
<dbReference type="InterPro" id="IPR046867">
    <property type="entry name" value="AldOxase/xan_DH_MoCoBD2"/>
</dbReference>
<sequence length="305" mass="32689">MERAIDLLSNELGMDPAELRLKNFIRPDQFPYQSAAGSNYDVGDYSLALEVLLERSDYKGLRELQARRVADKDPILLGLGLSTYVEVTNPFPSGEFARVEILKDAKAIVYTGTSPHGQGHDTSWSMIVCETLGIAMEDIEVVHGDTDRVARGVGTFGSRSLQVGGSAVLNASEEIADKARELAASLLEADPADVVFDVAVGGAYIIGTKTKAVTWAKLYEASSTKGIDLFAEVDFNPDGSTYPFGAHLAVVEVDSETGKVSILRMIAVDDAGRLLNPLLAEGQVQGGLGQGIAQALLEEVAYDEY</sequence>
<proteinExistence type="predicted"/>
<feature type="domain" description="Aldehyde oxidase/xanthine dehydrogenase second molybdopterin binding" evidence="2">
    <location>
        <begin position="52"/>
        <end position="304"/>
    </location>
</feature>
<dbReference type="GO" id="GO:0005506">
    <property type="term" value="F:iron ion binding"/>
    <property type="evidence" value="ECO:0007669"/>
    <property type="project" value="InterPro"/>
</dbReference>
<reference evidence="3" key="2">
    <citation type="journal article" date="2014" name="ISME J.">
        <title>Microbial stratification in low pH oxic and suboxic macroscopic growths along an acid mine drainage.</title>
        <authorList>
            <person name="Mendez-Garcia C."/>
            <person name="Mesa V."/>
            <person name="Sprenger R.R."/>
            <person name="Richter M."/>
            <person name="Diez M.S."/>
            <person name="Solano J."/>
            <person name="Bargiela R."/>
            <person name="Golyshina O.V."/>
            <person name="Manteca A."/>
            <person name="Ramos J.L."/>
            <person name="Gallego J.R."/>
            <person name="Llorente I."/>
            <person name="Martins Dos Santos V.A."/>
            <person name="Jensen O.N."/>
            <person name="Pelaez A.I."/>
            <person name="Sanchez J."/>
            <person name="Ferrer M."/>
        </authorList>
    </citation>
    <scope>NUCLEOTIDE SEQUENCE</scope>
</reference>
<dbReference type="PANTHER" id="PTHR11908">
    <property type="entry name" value="XANTHINE DEHYDROGENASE"/>
    <property type="match status" value="1"/>
</dbReference>
<organism evidence="3">
    <name type="scientific">mine drainage metagenome</name>
    <dbReference type="NCBI Taxonomy" id="410659"/>
    <lineage>
        <taxon>unclassified sequences</taxon>
        <taxon>metagenomes</taxon>
        <taxon>ecological metagenomes</taxon>
    </lineage>
</organism>
<feature type="non-terminal residue" evidence="3">
    <location>
        <position position="305"/>
    </location>
</feature>
<dbReference type="InterPro" id="IPR037165">
    <property type="entry name" value="AldOxase/xan_DH_Mopterin-bd_sf"/>
</dbReference>
<comment type="caution">
    <text evidence="3">The sequence shown here is derived from an EMBL/GenBank/DDBJ whole genome shotgun (WGS) entry which is preliminary data.</text>
</comment>
<accession>T1BS74</accession>
<evidence type="ECO:0000256" key="1">
    <source>
        <dbReference type="ARBA" id="ARBA00022505"/>
    </source>
</evidence>
<keyword evidence="3" id="KW-0560">Oxidoreductase</keyword>
<reference evidence="3" key="1">
    <citation type="submission" date="2013-08" db="EMBL/GenBank/DDBJ databases">
        <authorList>
            <person name="Mendez C."/>
            <person name="Richter M."/>
            <person name="Ferrer M."/>
            <person name="Sanchez J."/>
        </authorList>
    </citation>
    <scope>NUCLEOTIDE SEQUENCE</scope>
</reference>
<dbReference type="Pfam" id="PF20256">
    <property type="entry name" value="MoCoBD_2"/>
    <property type="match status" value="1"/>
</dbReference>
<dbReference type="EMBL" id="AUZX01002745">
    <property type="protein sequence ID" value="EQD75756.1"/>
    <property type="molecule type" value="Genomic_DNA"/>
</dbReference>
<dbReference type="InterPro" id="IPR016208">
    <property type="entry name" value="Ald_Oxase/xanthine_DH-like"/>
</dbReference>
<gene>
    <name evidence="3" type="ORF">B1A_03766</name>
</gene>
<dbReference type="AlphaFoldDB" id="T1BS74"/>
<dbReference type="PANTHER" id="PTHR11908:SF132">
    <property type="entry name" value="ALDEHYDE OXIDASE 1-RELATED"/>
    <property type="match status" value="1"/>
</dbReference>
<dbReference type="Gene3D" id="3.30.365.10">
    <property type="entry name" value="Aldehyde oxidase/xanthine dehydrogenase, molybdopterin binding domain"/>
    <property type="match status" value="2"/>
</dbReference>
<dbReference type="EC" id="1.-.-.-" evidence="3"/>
<protein>
    <submittedName>
        <fullName evidence="3">Aldehyde oxidase and xanthine dehydrogenase, molybdopterin binding domain protein</fullName>
        <ecNumber evidence="3">1.-.-.-</ecNumber>
    </submittedName>
</protein>